<name>A0AA94HLK0_9MICO</name>
<dbReference type="GO" id="GO:0003700">
    <property type="term" value="F:DNA-binding transcription factor activity"/>
    <property type="evidence" value="ECO:0007669"/>
    <property type="project" value="TreeGrafter"/>
</dbReference>
<evidence type="ECO:0000256" key="1">
    <source>
        <dbReference type="ARBA" id="ARBA00023015"/>
    </source>
</evidence>
<feature type="DNA-binding region" description="H-T-H motif" evidence="4">
    <location>
        <begin position="28"/>
        <end position="47"/>
    </location>
</feature>
<evidence type="ECO:0000313" key="6">
    <source>
        <dbReference type="EMBL" id="SFS01803.1"/>
    </source>
</evidence>
<dbReference type="Pfam" id="PF00440">
    <property type="entry name" value="TetR_N"/>
    <property type="match status" value="1"/>
</dbReference>
<comment type="caution">
    <text evidence="6">The sequence shown here is derived from an EMBL/GenBank/DDBJ whole genome shotgun (WGS) entry which is preliminary data.</text>
</comment>
<evidence type="ECO:0000256" key="3">
    <source>
        <dbReference type="ARBA" id="ARBA00023163"/>
    </source>
</evidence>
<evidence type="ECO:0000259" key="5">
    <source>
        <dbReference type="PROSITE" id="PS50977"/>
    </source>
</evidence>
<keyword evidence="7" id="KW-1185">Reference proteome</keyword>
<reference evidence="6 7" key="1">
    <citation type="submission" date="2016-10" db="EMBL/GenBank/DDBJ databases">
        <authorList>
            <person name="Varghese N."/>
            <person name="Submissions S."/>
        </authorList>
    </citation>
    <scope>NUCLEOTIDE SEQUENCE [LARGE SCALE GENOMIC DNA]</scope>
    <source>
        <strain evidence="6 7">IAM 15147</strain>
    </source>
</reference>
<evidence type="ECO:0000256" key="2">
    <source>
        <dbReference type="ARBA" id="ARBA00023125"/>
    </source>
</evidence>
<dbReference type="Proteomes" id="UP000198506">
    <property type="component" value="Unassembled WGS sequence"/>
</dbReference>
<dbReference type="InterPro" id="IPR050109">
    <property type="entry name" value="HTH-type_TetR-like_transc_reg"/>
</dbReference>
<gene>
    <name evidence="6" type="ORF">SAMN04487783_0591</name>
</gene>
<evidence type="ECO:0000313" key="7">
    <source>
        <dbReference type="Proteomes" id="UP000198506"/>
    </source>
</evidence>
<feature type="domain" description="HTH tetR-type" evidence="5">
    <location>
        <begin position="5"/>
        <end position="65"/>
    </location>
</feature>
<dbReference type="PROSITE" id="PS50977">
    <property type="entry name" value="HTH_TETR_2"/>
    <property type="match status" value="1"/>
</dbReference>
<dbReference type="AlphaFoldDB" id="A0AA94HLK0"/>
<dbReference type="PANTHER" id="PTHR30055:SF234">
    <property type="entry name" value="HTH-TYPE TRANSCRIPTIONAL REGULATOR BETI"/>
    <property type="match status" value="1"/>
</dbReference>
<accession>A0AA94HLK0</accession>
<dbReference type="InterPro" id="IPR001647">
    <property type="entry name" value="HTH_TetR"/>
</dbReference>
<protein>
    <submittedName>
        <fullName evidence="6">Transcriptional regulator, TetR family</fullName>
    </submittedName>
</protein>
<keyword evidence="2 4" id="KW-0238">DNA-binding</keyword>
<dbReference type="PANTHER" id="PTHR30055">
    <property type="entry name" value="HTH-TYPE TRANSCRIPTIONAL REGULATOR RUTR"/>
    <property type="match status" value="1"/>
</dbReference>
<keyword evidence="1" id="KW-0805">Transcription regulation</keyword>
<proteinExistence type="predicted"/>
<organism evidence="6 7">
    <name type="scientific">Agrococcus baldri</name>
    <dbReference type="NCBI Taxonomy" id="153730"/>
    <lineage>
        <taxon>Bacteria</taxon>
        <taxon>Bacillati</taxon>
        <taxon>Actinomycetota</taxon>
        <taxon>Actinomycetes</taxon>
        <taxon>Micrococcales</taxon>
        <taxon>Microbacteriaceae</taxon>
        <taxon>Agrococcus</taxon>
    </lineage>
</organism>
<keyword evidence="3" id="KW-0804">Transcription</keyword>
<dbReference type="InterPro" id="IPR009057">
    <property type="entry name" value="Homeodomain-like_sf"/>
</dbReference>
<evidence type="ECO:0000256" key="4">
    <source>
        <dbReference type="PROSITE-ProRule" id="PRU00335"/>
    </source>
</evidence>
<dbReference type="EMBL" id="FOZN01000001">
    <property type="protein sequence ID" value="SFS01803.1"/>
    <property type="molecule type" value="Genomic_DNA"/>
</dbReference>
<sequence length="176" mass="18061">MPISSSPKARLALAAVAAFGTRPFAEVGVAELAADADVTTGALYHHFGSKLGLYAFVRDDVERRLLDRVEGALATAAGDEATARIVPAIVVGFDFAVREGFLHLLDAPPPGAEADRLVETLRSAAPTASPVLADILAAALRAAVHAVGAGADADDARDALQSLAVHGSADRPGRDF</sequence>
<dbReference type="SUPFAM" id="SSF46689">
    <property type="entry name" value="Homeodomain-like"/>
    <property type="match status" value="1"/>
</dbReference>
<dbReference type="Gene3D" id="1.10.357.10">
    <property type="entry name" value="Tetracycline Repressor, domain 2"/>
    <property type="match status" value="1"/>
</dbReference>
<dbReference type="GO" id="GO:0000976">
    <property type="term" value="F:transcription cis-regulatory region binding"/>
    <property type="evidence" value="ECO:0007669"/>
    <property type="project" value="TreeGrafter"/>
</dbReference>